<evidence type="ECO:0000259" key="5">
    <source>
        <dbReference type="PROSITE" id="PS50835"/>
    </source>
</evidence>
<dbReference type="Gene3D" id="2.60.40.10">
    <property type="entry name" value="Immunoglobulins"/>
    <property type="match status" value="2"/>
</dbReference>
<keyword evidence="4" id="KW-0732">Signal</keyword>
<feature type="signal peptide" evidence="4">
    <location>
        <begin position="1"/>
        <end position="17"/>
    </location>
</feature>
<evidence type="ECO:0000313" key="7">
    <source>
        <dbReference type="Proteomes" id="UP001500279"/>
    </source>
</evidence>
<sequence>MISNWIYRLAVSLGACAALTLTACGSDDTASTSPPPAVAKVGTVSGVLVDASSGLVLPGVTVQSADRSATTADDGHYQLTQVPESATASVRFTRTGYAPSVAVVAVADQTTVSLDARLTPIDTSAAVDASQPATVASTVSPAQVSLQAASLTAADGTTFTGTATVSVTAIDGGANAANLPGTFVAAAVGSDPARTLESLGAVSVNLSDAAGQPLQLAAGKPAELRIPAVVGNTPPANAALFYFNEATGLWVEEGAAVLVGDAPNQYYQGTVSHFTYWMVARAVTTVAVTGCVQDGTGARLAGANVVAGGIDYVGRTTAVTAADGSFSLSVRNGGLALLTADSSVGSSDGLRVGPSASAINLENCLVVSTAVALPTLVQSPSAQSAQQAGFAVFDVVAAGQGPLRYQWLKNGAAIAGATGPHLLVSNLQASDNGAAFRVAVTNAAGTVTSEPASLTVTPVDSGTGTPPVTPQPPVETPTLSISAQPASASVAVGQTASFSVTAAGASDLSYQWRRNGVAIDGATAASYQTGAVAYANNGEVYSVLVSGGGTSLASASASLSVVLQVAASGGHILASIDNYAASTVLHFADTNRSRTPAAIVAVSTDTPTAAALAIEPATGAYPLTNYQHSIEYSLKDGKVSALRKRFDFYAKNDHYYVIDHLGATDGSVSSRQLSTLATQEVCSLQYITPQGQDAAVPSRGWLFMPTPAADGKCRTAATTESAKAVRMDMSATDAPVAIGKPMARVSDASGAFLGLVVLEGNQIRLLDADLKPKADLYTIAGDGSFRYRDTMPAQPDLWLFSDVGQVWAVNLKKPSVRVPVTTLSSGEFITRNASDGTTAYIGITDGVTTRIVRFNADLSTSTLATMSGRLTQLRLTPTTVAAVVLSTPATDDYLSTAAGQLVSVAKASGAVTVLRALSGGETQGYMVASAETLYMPLYSNDFATANTLVVGSDGSSPEVLPFTDTYDEIAPALGTPAEVFGSNVGAVMLVQGPNQGSTAAPRVLVAQGATRTLTSYADPAPNDPAWSMEPNAFDRALQLGQPAVLVRSSNTSTDLYAYRSGTAGLTKVGSTASPLKIRPAARSTASAATQRKTQARTRLGAQ</sequence>
<evidence type="ECO:0000256" key="3">
    <source>
        <dbReference type="SAM" id="MobiDB-lite"/>
    </source>
</evidence>
<protein>
    <recommendedName>
        <fullName evidence="5">Ig-like domain-containing protein</fullName>
    </recommendedName>
</protein>
<feature type="region of interest" description="Disordered" evidence="3">
    <location>
        <begin position="1078"/>
        <end position="1102"/>
    </location>
</feature>
<dbReference type="PROSITE" id="PS50835">
    <property type="entry name" value="IG_LIKE"/>
    <property type="match status" value="1"/>
</dbReference>
<dbReference type="EMBL" id="BAAAEW010000042">
    <property type="protein sequence ID" value="GAA0764835.1"/>
    <property type="molecule type" value="Genomic_DNA"/>
</dbReference>
<evidence type="ECO:0000256" key="2">
    <source>
        <dbReference type="ARBA" id="ARBA00023157"/>
    </source>
</evidence>
<dbReference type="PANTHER" id="PTHR44170:SF6">
    <property type="entry name" value="CONTACTIN"/>
    <property type="match status" value="1"/>
</dbReference>
<dbReference type="Pfam" id="PF13620">
    <property type="entry name" value="CarboxypepD_reg"/>
    <property type="match status" value="1"/>
</dbReference>
<feature type="compositionally biased region" description="Low complexity" evidence="3">
    <location>
        <begin position="1080"/>
        <end position="1102"/>
    </location>
</feature>
<keyword evidence="1" id="KW-0677">Repeat</keyword>
<name>A0ABN1KF38_9BURK</name>
<dbReference type="InterPro" id="IPR008969">
    <property type="entry name" value="CarboxyPept-like_regulatory"/>
</dbReference>
<evidence type="ECO:0000256" key="4">
    <source>
        <dbReference type="SAM" id="SignalP"/>
    </source>
</evidence>
<keyword evidence="2" id="KW-1015">Disulfide bond</keyword>
<dbReference type="InterPro" id="IPR013783">
    <property type="entry name" value="Ig-like_fold"/>
</dbReference>
<dbReference type="InterPro" id="IPR036179">
    <property type="entry name" value="Ig-like_dom_sf"/>
</dbReference>
<dbReference type="InterPro" id="IPR003599">
    <property type="entry name" value="Ig_sub"/>
</dbReference>
<proteinExistence type="predicted"/>
<dbReference type="Proteomes" id="UP001500279">
    <property type="component" value="Unassembled WGS sequence"/>
</dbReference>
<dbReference type="PANTHER" id="PTHR44170">
    <property type="entry name" value="PROTEIN SIDEKICK"/>
    <property type="match status" value="1"/>
</dbReference>
<reference evidence="6 7" key="1">
    <citation type="journal article" date="2019" name="Int. J. Syst. Evol. Microbiol.">
        <title>The Global Catalogue of Microorganisms (GCM) 10K type strain sequencing project: providing services to taxonomists for standard genome sequencing and annotation.</title>
        <authorList>
            <consortium name="The Broad Institute Genomics Platform"/>
            <consortium name="The Broad Institute Genome Sequencing Center for Infectious Disease"/>
            <person name="Wu L."/>
            <person name="Ma J."/>
        </authorList>
    </citation>
    <scope>NUCLEOTIDE SEQUENCE [LARGE SCALE GENOMIC DNA]</scope>
    <source>
        <strain evidence="6 7">JCM 15503</strain>
    </source>
</reference>
<dbReference type="SUPFAM" id="SSF48726">
    <property type="entry name" value="Immunoglobulin"/>
    <property type="match status" value="2"/>
</dbReference>
<comment type="caution">
    <text evidence="6">The sequence shown here is derived from an EMBL/GenBank/DDBJ whole genome shotgun (WGS) entry which is preliminary data.</text>
</comment>
<organism evidence="6 7">
    <name type="scientific">Ideonella azotifigens</name>
    <dbReference type="NCBI Taxonomy" id="513160"/>
    <lineage>
        <taxon>Bacteria</taxon>
        <taxon>Pseudomonadati</taxon>
        <taxon>Pseudomonadota</taxon>
        <taxon>Betaproteobacteria</taxon>
        <taxon>Burkholderiales</taxon>
        <taxon>Sphaerotilaceae</taxon>
        <taxon>Ideonella</taxon>
    </lineage>
</organism>
<evidence type="ECO:0000256" key="1">
    <source>
        <dbReference type="ARBA" id="ARBA00022737"/>
    </source>
</evidence>
<accession>A0ABN1KF38</accession>
<dbReference type="Gene3D" id="2.60.40.1120">
    <property type="entry name" value="Carboxypeptidase-like, regulatory domain"/>
    <property type="match status" value="1"/>
</dbReference>
<keyword evidence="7" id="KW-1185">Reference proteome</keyword>
<dbReference type="RefSeq" id="WP_231011064.1">
    <property type="nucleotide sequence ID" value="NZ_BAAAEW010000042.1"/>
</dbReference>
<feature type="domain" description="Ig-like" evidence="5">
    <location>
        <begin position="477"/>
        <end position="560"/>
    </location>
</feature>
<dbReference type="SMART" id="SM00409">
    <property type="entry name" value="IG"/>
    <property type="match status" value="2"/>
</dbReference>
<evidence type="ECO:0000313" key="6">
    <source>
        <dbReference type="EMBL" id="GAA0764835.1"/>
    </source>
</evidence>
<dbReference type="SUPFAM" id="SSF49464">
    <property type="entry name" value="Carboxypeptidase regulatory domain-like"/>
    <property type="match status" value="2"/>
</dbReference>
<dbReference type="InterPro" id="IPR007110">
    <property type="entry name" value="Ig-like_dom"/>
</dbReference>
<feature type="chain" id="PRO_5045435001" description="Ig-like domain-containing protein" evidence="4">
    <location>
        <begin position="18"/>
        <end position="1102"/>
    </location>
</feature>
<gene>
    <name evidence="6" type="ORF">GCM10009107_51420</name>
</gene>